<feature type="domain" description="Cytochrome b5 heme-binding" evidence="7">
    <location>
        <begin position="56"/>
        <end position="133"/>
    </location>
</feature>
<keyword evidence="2" id="KW-0479">Metal-binding</keyword>
<dbReference type="InterPro" id="IPR036400">
    <property type="entry name" value="Cyt_B5-like_heme/steroid_sf"/>
</dbReference>
<dbReference type="Pfam" id="PF00173">
    <property type="entry name" value="Cyt-b5"/>
    <property type="match status" value="1"/>
</dbReference>
<organism evidence="8 9">
    <name type="scientific">Nesterenkonia rhizosphaerae</name>
    <dbReference type="NCBI Taxonomy" id="1348272"/>
    <lineage>
        <taxon>Bacteria</taxon>
        <taxon>Bacillati</taxon>
        <taxon>Actinomycetota</taxon>
        <taxon>Actinomycetes</taxon>
        <taxon>Micrococcales</taxon>
        <taxon>Micrococcaceae</taxon>
        <taxon>Nesterenkonia</taxon>
    </lineage>
</organism>
<protein>
    <recommendedName>
        <fullName evidence="7">Cytochrome b5 heme-binding domain-containing protein</fullName>
    </recommendedName>
</protein>
<comment type="similarity">
    <text evidence="4">Belongs to the cytochrome b5 family.</text>
</comment>
<dbReference type="InterPro" id="IPR001199">
    <property type="entry name" value="Cyt_B5-like_heme/steroid-bd"/>
</dbReference>
<feature type="signal peptide" evidence="6">
    <location>
        <begin position="1"/>
        <end position="28"/>
    </location>
</feature>
<evidence type="ECO:0000313" key="9">
    <source>
        <dbReference type="Proteomes" id="UP001500368"/>
    </source>
</evidence>
<evidence type="ECO:0000313" key="8">
    <source>
        <dbReference type="EMBL" id="GAA4914047.1"/>
    </source>
</evidence>
<feature type="region of interest" description="Disordered" evidence="5">
    <location>
        <begin position="30"/>
        <end position="57"/>
    </location>
</feature>
<dbReference type="EMBL" id="BAABLW010000002">
    <property type="protein sequence ID" value="GAA4914047.1"/>
    <property type="molecule type" value="Genomic_DNA"/>
</dbReference>
<evidence type="ECO:0000256" key="3">
    <source>
        <dbReference type="ARBA" id="ARBA00023004"/>
    </source>
</evidence>
<feature type="chain" id="PRO_5046889979" description="Cytochrome b5 heme-binding domain-containing protein" evidence="6">
    <location>
        <begin position="29"/>
        <end position="134"/>
    </location>
</feature>
<keyword evidence="6" id="KW-0732">Signal</keyword>
<dbReference type="PRINTS" id="PR00363">
    <property type="entry name" value="CYTOCHROMEB5"/>
</dbReference>
<comment type="caution">
    <text evidence="8">The sequence shown here is derived from an EMBL/GenBank/DDBJ whole genome shotgun (WGS) entry which is preliminary data.</text>
</comment>
<name>A0ABP9G0G9_9MICC</name>
<keyword evidence="9" id="KW-1185">Reference proteome</keyword>
<keyword evidence="1" id="KW-0349">Heme</keyword>
<dbReference type="InterPro" id="IPR050668">
    <property type="entry name" value="Cytochrome_b5"/>
</dbReference>
<dbReference type="SMART" id="SM01117">
    <property type="entry name" value="Cyt-b5"/>
    <property type="match status" value="1"/>
</dbReference>
<keyword evidence="3" id="KW-0408">Iron</keyword>
<evidence type="ECO:0000256" key="4">
    <source>
        <dbReference type="ARBA" id="ARBA00038168"/>
    </source>
</evidence>
<accession>A0ABP9G0G9</accession>
<dbReference type="Gene3D" id="3.10.120.10">
    <property type="entry name" value="Cytochrome b5-like heme/steroid binding domain"/>
    <property type="match status" value="1"/>
</dbReference>
<evidence type="ECO:0000256" key="6">
    <source>
        <dbReference type="SAM" id="SignalP"/>
    </source>
</evidence>
<gene>
    <name evidence="8" type="ORF">GCM10025790_06200</name>
</gene>
<evidence type="ECO:0000259" key="7">
    <source>
        <dbReference type="PROSITE" id="PS50255"/>
    </source>
</evidence>
<dbReference type="Proteomes" id="UP001500368">
    <property type="component" value="Unassembled WGS sequence"/>
</dbReference>
<dbReference type="RefSeq" id="WP_345476613.1">
    <property type="nucleotide sequence ID" value="NZ_BAABLW010000002.1"/>
</dbReference>
<evidence type="ECO:0000256" key="5">
    <source>
        <dbReference type="SAM" id="MobiDB-lite"/>
    </source>
</evidence>
<evidence type="ECO:0000256" key="1">
    <source>
        <dbReference type="ARBA" id="ARBA00022617"/>
    </source>
</evidence>
<sequence>MSTFVTTKTRPRRRTLLPVALITLLTLAGCGDSEDNSGGEPEGPAEQQSQQAPQGEDTITMEQVQENDDADSCWAAIEGTVYDLTEWISAHPGGPSRIEQLCGTDATGAFQAQHGGQQRPEQQLAEFAIGVLED</sequence>
<proteinExistence type="inferred from homology"/>
<dbReference type="PROSITE" id="PS50255">
    <property type="entry name" value="CYTOCHROME_B5_2"/>
    <property type="match status" value="1"/>
</dbReference>
<dbReference type="SUPFAM" id="SSF55856">
    <property type="entry name" value="Cytochrome b5-like heme/steroid binding domain"/>
    <property type="match status" value="1"/>
</dbReference>
<evidence type="ECO:0000256" key="2">
    <source>
        <dbReference type="ARBA" id="ARBA00022723"/>
    </source>
</evidence>
<reference evidence="9" key="1">
    <citation type="journal article" date="2019" name="Int. J. Syst. Evol. Microbiol.">
        <title>The Global Catalogue of Microorganisms (GCM) 10K type strain sequencing project: providing services to taxonomists for standard genome sequencing and annotation.</title>
        <authorList>
            <consortium name="The Broad Institute Genomics Platform"/>
            <consortium name="The Broad Institute Genome Sequencing Center for Infectious Disease"/>
            <person name="Wu L."/>
            <person name="Ma J."/>
        </authorList>
    </citation>
    <scope>NUCLEOTIDE SEQUENCE [LARGE SCALE GENOMIC DNA]</scope>
    <source>
        <strain evidence="9">JCM 19129</strain>
    </source>
</reference>
<dbReference type="PANTHER" id="PTHR19359">
    <property type="entry name" value="CYTOCHROME B5"/>
    <property type="match status" value="1"/>
</dbReference>